<organism evidence="2 3">
    <name type="scientific">Portunus trituberculatus</name>
    <name type="common">Swimming crab</name>
    <name type="synonym">Neptunus trituberculatus</name>
    <dbReference type="NCBI Taxonomy" id="210409"/>
    <lineage>
        <taxon>Eukaryota</taxon>
        <taxon>Metazoa</taxon>
        <taxon>Ecdysozoa</taxon>
        <taxon>Arthropoda</taxon>
        <taxon>Crustacea</taxon>
        <taxon>Multicrustacea</taxon>
        <taxon>Malacostraca</taxon>
        <taxon>Eumalacostraca</taxon>
        <taxon>Eucarida</taxon>
        <taxon>Decapoda</taxon>
        <taxon>Pleocyemata</taxon>
        <taxon>Brachyura</taxon>
        <taxon>Eubrachyura</taxon>
        <taxon>Portunoidea</taxon>
        <taxon>Portunidae</taxon>
        <taxon>Portuninae</taxon>
        <taxon>Portunus</taxon>
    </lineage>
</organism>
<evidence type="ECO:0000256" key="1">
    <source>
        <dbReference type="SAM" id="MobiDB-lite"/>
    </source>
</evidence>
<gene>
    <name evidence="2" type="ORF">E2C01_012747</name>
</gene>
<feature type="region of interest" description="Disordered" evidence="1">
    <location>
        <begin position="1"/>
        <end position="30"/>
    </location>
</feature>
<reference evidence="2 3" key="1">
    <citation type="submission" date="2019-05" db="EMBL/GenBank/DDBJ databases">
        <title>Another draft genome of Portunus trituberculatus and its Hox gene families provides insights of decapod evolution.</title>
        <authorList>
            <person name="Jeong J.-H."/>
            <person name="Song I."/>
            <person name="Kim S."/>
            <person name="Choi T."/>
            <person name="Kim D."/>
            <person name="Ryu S."/>
            <person name="Kim W."/>
        </authorList>
    </citation>
    <scope>NUCLEOTIDE SEQUENCE [LARGE SCALE GENOMIC DNA]</scope>
    <source>
        <tissue evidence="2">Muscle</tissue>
    </source>
</reference>
<evidence type="ECO:0000313" key="2">
    <source>
        <dbReference type="EMBL" id="MPC19818.1"/>
    </source>
</evidence>
<dbReference type="AlphaFoldDB" id="A0A5B7DEU7"/>
<proteinExistence type="predicted"/>
<protein>
    <submittedName>
        <fullName evidence="2">Uncharacterized protein</fullName>
    </submittedName>
</protein>
<feature type="compositionally biased region" description="Basic and acidic residues" evidence="1">
    <location>
        <begin position="16"/>
        <end position="28"/>
    </location>
</feature>
<sequence length="63" mass="7032">MNDPKHVTTRHAKTARGREPQPWRREVGAPDQPALAIAGNWCWCTARPTGSVVLVVELHDCLM</sequence>
<evidence type="ECO:0000313" key="3">
    <source>
        <dbReference type="Proteomes" id="UP000324222"/>
    </source>
</evidence>
<keyword evidence="3" id="KW-1185">Reference proteome</keyword>
<dbReference type="EMBL" id="VSRR010000806">
    <property type="protein sequence ID" value="MPC19818.1"/>
    <property type="molecule type" value="Genomic_DNA"/>
</dbReference>
<accession>A0A5B7DEU7</accession>
<dbReference type="Proteomes" id="UP000324222">
    <property type="component" value="Unassembled WGS sequence"/>
</dbReference>
<name>A0A5B7DEU7_PORTR</name>
<comment type="caution">
    <text evidence="2">The sequence shown here is derived from an EMBL/GenBank/DDBJ whole genome shotgun (WGS) entry which is preliminary data.</text>
</comment>